<reference evidence="4 5" key="2">
    <citation type="submission" date="2024-10" db="EMBL/GenBank/DDBJ databases">
        <authorList>
            <person name="Ryan C."/>
        </authorList>
    </citation>
    <scope>NUCLEOTIDE SEQUENCE [LARGE SCALE GENOMIC DNA]</scope>
</reference>
<dbReference type="PROSITE" id="PS50090">
    <property type="entry name" value="MYB_LIKE"/>
    <property type="match status" value="1"/>
</dbReference>
<dbReference type="PANTHER" id="PTHR47122">
    <property type="entry name" value="MYB-LIKE DNA-BINDING DOMAIN CONTAINING PROTEIN, EXPRESSED"/>
    <property type="match status" value="1"/>
</dbReference>
<evidence type="ECO:0000259" key="2">
    <source>
        <dbReference type="PROSITE" id="PS50090"/>
    </source>
</evidence>
<dbReference type="InterPro" id="IPR017930">
    <property type="entry name" value="Myb_dom"/>
</dbReference>
<dbReference type="PROSITE" id="PS51294">
    <property type="entry name" value="HTH_MYB"/>
    <property type="match status" value="1"/>
</dbReference>
<dbReference type="CDD" id="cd11660">
    <property type="entry name" value="SANT_TRF"/>
    <property type="match status" value="1"/>
</dbReference>
<evidence type="ECO:0000259" key="3">
    <source>
        <dbReference type="PROSITE" id="PS51294"/>
    </source>
</evidence>
<dbReference type="Proteomes" id="UP001497457">
    <property type="component" value="Chromosome 13rd"/>
</dbReference>
<gene>
    <name evidence="4" type="ORF">URODEC1_LOCUS18283</name>
</gene>
<organism evidence="4 5">
    <name type="scientific">Urochloa decumbens</name>
    <dbReference type="NCBI Taxonomy" id="240449"/>
    <lineage>
        <taxon>Eukaryota</taxon>
        <taxon>Viridiplantae</taxon>
        <taxon>Streptophyta</taxon>
        <taxon>Embryophyta</taxon>
        <taxon>Tracheophyta</taxon>
        <taxon>Spermatophyta</taxon>
        <taxon>Magnoliopsida</taxon>
        <taxon>Liliopsida</taxon>
        <taxon>Poales</taxon>
        <taxon>Poaceae</taxon>
        <taxon>PACMAD clade</taxon>
        <taxon>Panicoideae</taxon>
        <taxon>Panicodae</taxon>
        <taxon>Paniceae</taxon>
        <taxon>Melinidinae</taxon>
        <taxon>Urochloa</taxon>
    </lineage>
</organism>
<reference evidence="5" key="1">
    <citation type="submission" date="2024-06" db="EMBL/GenBank/DDBJ databases">
        <authorList>
            <person name="Ryan C."/>
        </authorList>
    </citation>
    <scope>NUCLEOTIDE SEQUENCE [LARGE SCALE GENOMIC DNA]</scope>
</reference>
<dbReference type="GO" id="GO:0003677">
    <property type="term" value="F:DNA binding"/>
    <property type="evidence" value="ECO:0007669"/>
    <property type="project" value="UniProtKB-KW"/>
</dbReference>
<accession>A0ABC8WWF7</accession>
<dbReference type="Pfam" id="PF00249">
    <property type="entry name" value="Myb_DNA-binding"/>
    <property type="match status" value="1"/>
</dbReference>
<sequence>MRIRRRPRSDFVQNTCKEETCSQTYDNSVDMEGGLGQDDGMVTPLFGDVKLGRVDRRSLQYISFAAGYEYPPLEMVRFRGSWGGCGQRKYRKKSTSCKAAETSYLFGFLKHFVSGDVNFGTRKNYSHWTSDEVEALLNGVEEHGVGNWALIKRTYFKTFPRTAEHLKDKWRGLCRACGLQVGSKQKVKAQPATLEILKGFTYKIREMARKHDA</sequence>
<evidence type="ECO:0000313" key="5">
    <source>
        <dbReference type="Proteomes" id="UP001497457"/>
    </source>
</evidence>
<evidence type="ECO:0000313" key="4">
    <source>
        <dbReference type="EMBL" id="CAL4916953.1"/>
    </source>
</evidence>
<dbReference type="EMBL" id="OZ075123">
    <property type="protein sequence ID" value="CAL4916953.1"/>
    <property type="molecule type" value="Genomic_DNA"/>
</dbReference>
<evidence type="ECO:0000256" key="1">
    <source>
        <dbReference type="ARBA" id="ARBA00023125"/>
    </source>
</evidence>
<dbReference type="AlphaFoldDB" id="A0ABC8WWF7"/>
<dbReference type="Gene3D" id="1.10.246.220">
    <property type="match status" value="1"/>
</dbReference>
<dbReference type="SUPFAM" id="SSF46689">
    <property type="entry name" value="Homeodomain-like"/>
    <property type="match status" value="1"/>
</dbReference>
<keyword evidence="5" id="KW-1185">Reference proteome</keyword>
<feature type="domain" description="HTH myb-type" evidence="3">
    <location>
        <begin position="128"/>
        <end position="173"/>
    </location>
</feature>
<feature type="domain" description="Myb-like" evidence="2">
    <location>
        <begin position="120"/>
        <end position="174"/>
    </location>
</feature>
<dbReference type="PANTHER" id="PTHR47122:SF11">
    <property type="entry name" value="MYB-LIKE DOMAIN-CONTAINING PROTEIN"/>
    <property type="match status" value="1"/>
</dbReference>
<name>A0ABC8WWF7_9POAL</name>
<dbReference type="InterPro" id="IPR009057">
    <property type="entry name" value="Homeodomain-like_sf"/>
</dbReference>
<dbReference type="InterPro" id="IPR001005">
    <property type="entry name" value="SANT/Myb"/>
</dbReference>
<evidence type="ECO:0008006" key="6">
    <source>
        <dbReference type="Google" id="ProtNLM"/>
    </source>
</evidence>
<proteinExistence type="predicted"/>
<keyword evidence="1" id="KW-0238">DNA-binding</keyword>
<dbReference type="SMART" id="SM00717">
    <property type="entry name" value="SANT"/>
    <property type="match status" value="1"/>
</dbReference>
<protein>
    <recommendedName>
        <fullName evidence="6">Myb-like domain-containing protein</fullName>
    </recommendedName>
</protein>